<dbReference type="Pfam" id="PF07885">
    <property type="entry name" value="Ion_trans_2"/>
    <property type="match status" value="1"/>
</dbReference>
<evidence type="ECO:0000313" key="7">
    <source>
        <dbReference type="EMBL" id="PCS05746.1"/>
    </source>
</evidence>
<proteinExistence type="predicted"/>
<evidence type="ECO:0000256" key="5">
    <source>
        <dbReference type="SAM" id="Phobius"/>
    </source>
</evidence>
<comment type="caution">
    <text evidence="7">The sequence shown here is derived from an EMBL/GenBank/DDBJ whole genome shotgun (WGS) entry which is preliminary data.</text>
</comment>
<reference evidence="7 8" key="1">
    <citation type="submission" date="2014-12" db="EMBL/GenBank/DDBJ databases">
        <title>Draft genome sequences of 10 type strains of Lactococcus.</title>
        <authorList>
            <person name="Sun Z."/>
            <person name="Zhong Z."/>
            <person name="Liu W."/>
            <person name="Zhang W."/>
            <person name="Zhang H."/>
        </authorList>
    </citation>
    <scope>NUCLEOTIDE SEQUENCE [LARGE SCALE GENOMIC DNA]</scope>
    <source>
        <strain evidence="7 8">DSM 20686</strain>
    </source>
</reference>
<feature type="domain" description="Potassium channel" evidence="6">
    <location>
        <begin position="134"/>
        <end position="205"/>
    </location>
</feature>
<evidence type="ECO:0000256" key="4">
    <source>
        <dbReference type="ARBA" id="ARBA00023136"/>
    </source>
</evidence>
<dbReference type="InterPro" id="IPR013099">
    <property type="entry name" value="K_chnl_dom"/>
</dbReference>
<keyword evidence="3 5" id="KW-1133">Transmembrane helix</keyword>
<dbReference type="OrthoDB" id="9785285at2"/>
<dbReference type="EMBL" id="JXJX01000012">
    <property type="protein sequence ID" value="PCS05746.1"/>
    <property type="molecule type" value="Genomic_DNA"/>
</dbReference>
<evidence type="ECO:0000256" key="3">
    <source>
        <dbReference type="ARBA" id="ARBA00022989"/>
    </source>
</evidence>
<dbReference type="PANTHER" id="PTHR47823:SF9">
    <property type="entry name" value="CHROMOSOME UNDETERMINED SCAFFOLD_10, WHOLE GENOME SHOTGUN SEQUENCE"/>
    <property type="match status" value="1"/>
</dbReference>
<gene>
    <name evidence="7" type="ORF">RU87_GL000456</name>
</gene>
<evidence type="ECO:0000256" key="1">
    <source>
        <dbReference type="ARBA" id="ARBA00004141"/>
    </source>
</evidence>
<feature type="transmembrane region" description="Helical" evidence="5">
    <location>
        <begin position="44"/>
        <end position="61"/>
    </location>
</feature>
<keyword evidence="2 5" id="KW-0812">Transmembrane</keyword>
<dbReference type="PANTHER" id="PTHR47823">
    <property type="entry name" value="ION_TRANS DOMAIN-CONTAINING PROTEIN"/>
    <property type="match status" value="1"/>
</dbReference>
<keyword evidence="4 5" id="KW-0472">Membrane</keyword>
<dbReference type="AlphaFoldDB" id="A0A2A5RWX8"/>
<dbReference type="Gene3D" id="1.20.120.350">
    <property type="entry name" value="Voltage-gated potassium channels. Chain C"/>
    <property type="match status" value="1"/>
</dbReference>
<accession>A0A2A5RWX8</accession>
<keyword evidence="8" id="KW-1185">Reference proteome</keyword>
<dbReference type="SUPFAM" id="SSF81324">
    <property type="entry name" value="Voltage-gated potassium channels"/>
    <property type="match status" value="1"/>
</dbReference>
<protein>
    <submittedName>
        <fullName evidence="7">TrkA-N domain protein</fullName>
    </submittedName>
</protein>
<comment type="subcellular location">
    <subcellularLocation>
        <location evidence="1">Membrane</location>
        <topology evidence="1">Multi-pass membrane protein</topology>
    </subcellularLocation>
</comment>
<dbReference type="Gene3D" id="1.10.287.70">
    <property type="match status" value="1"/>
</dbReference>
<evidence type="ECO:0000256" key="2">
    <source>
        <dbReference type="ARBA" id="ARBA00022692"/>
    </source>
</evidence>
<organism evidence="7 8">
    <name type="scientific">Pseudolactococcus plantarum</name>
    <dbReference type="NCBI Taxonomy" id="1365"/>
    <lineage>
        <taxon>Bacteria</taxon>
        <taxon>Bacillati</taxon>
        <taxon>Bacillota</taxon>
        <taxon>Bacilli</taxon>
        <taxon>Lactobacillales</taxon>
        <taxon>Streptococcaceae</taxon>
        <taxon>Pseudolactococcus</taxon>
    </lineage>
</organism>
<dbReference type="GO" id="GO:0016020">
    <property type="term" value="C:membrane"/>
    <property type="evidence" value="ECO:0007669"/>
    <property type="project" value="UniProtKB-SubCell"/>
</dbReference>
<feature type="transmembrane region" description="Helical" evidence="5">
    <location>
        <begin position="181"/>
        <end position="206"/>
    </location>
</feature>
<feature type="transmembrane region" description="Helical" evidence="5">
    <location>
        <begin position="12"/>
        <end position="32"/>
    </location>
</feature>
<evidence type="ECO:0000259" key="6">
    <source>
        <dbReference type="Pfam" id="PF07885"/>
    </source>
</evidence>
<sequence>MINKNINIFYKIYNSDIYTISIVILALFSIFFPLTNTQDLCIDAIFIADLILSTFLFVKYAKKKSIKAYFKLHTFDIISCIPLQFLNIGKLFRFVRLVRTTRLLRLNRTSSFSIKPTLTNLFKFDTFKELFIYFAIYLIGNAYIFEEIEHTSFLNAIYWVMTTITTVGYGDVSPTHPTTKILSMFLMIIGVATMGYINGAIISVVVTQNKK</sequence>
<dbReference type="RefSeq" id="WP_082782195.1">
    <property type="nucleotide sequence ID" value="NZ_JXJX01000012.1"/>
</dbReference>
<evidence type="ECO:0000313" key="8">
    <source>
        <dbReference type="Proteomes" id="UP000242246"/>
    </source>
</evidence>
<dbReference type="STRING" id="1348632.GCA_001591745_01575"/>
<name>A0A2A5RWX8_9LACT</name>
<dbReference type="Proteomes" id="UP000242246">
    <property type="component" value="Unassembled WGS sequence"/>
</dbReference>
<feature type="transmembrane region" description="Helical" evidence="5">
    <location>
        <begin position="152"/>
        <end position="169"/>
    </location>
</feature>
<dbReference type="InterPro" id="IPR027359">
    <property type="entry name" value="Volt_channel_dom_sf"/>
</dbReference>